<dbReference type="GO" id="GO:0005829">
    <property type="term" value="C:cytosol"/>
    <property type="evidence" value="ECO:0007669"/>
    <property type="project" value="TreeGrafter"/>
</dbReference>
<comment type="pathway">
    <text evidence="2 16">Amino-acid biosynthesis; L-lysine biosynthesis via DAP pathway; (S)-tetrahydrodipicolinate from L-aspartate: step 1/4.</text>
</comment>
<dbReference type="NCBIfam" id="TIGR00657">
    <property type="entry name" value="asp_kinases"/>
    <property type="match status" value="1"/>
</dbReference>
<feature type="binding site" evidence="14">
    <location>
        <begin position="10"/>
        <end position="13"/>
    </location>
    <ligand>
        <name>ATP</name>
        <dbReference type="ChEBI" id="CHEBI:30616"/>
    </ligand>
</feature>
<comment type="similarity">
    <text evidence="5 15">Belongs to the aspartokinase family.</text>
</comment>
<dbReference type="PANTHER" id="PTHR21499:SF3">
    <property type="entry name" value="ASPARTOKINASE"/>
    <property type="match status" value="1"/>
</dbReference>
<keyword evidence="8 14" id="KW-0547">Nucleotide-binding</keyword>
<dbReference type="InterPro" id="IPR001048">
    <property type="entry name" value="Asp/Glu/Uridylate_kinase"/>
</dbReference>
<dbReference type="Gene3D" id="3.30.2130.10">
    <property type="entry name" value="VC0802-like"/>
    <property type="match status" value="1"/>
</dbReference>
<keyword evidence="10 14" id="KW-0067">ATP-binding</keyword>
<feature type="binding site" evidence="14">
    <location>
        <begin position="178"/>
        <end position="179"/>
    </location>
    <ligand>
        <name>ATP</name>
        <dbReference type="ChEBI" id="CHEBI:30616"/>
    </ligand>
</feature>
<dbReference type="RefSeq" id="WP_149545133.1">
    <property type="nucleotide sequence ID" value="NZ_VTPS01000008.1"/>
</dbReference>
<evidence type="ECO:0000256" key="11">
    <source>
        <dbReference type="ARBA" id="ARBA00022915"/>
    </source>
</evidence>
<accession>A0A5D8QE40</accession>
<dbReference type="PROSITE" id="PS00324">
    <property type="entry name" value="ASPARTOKINASE"/>
    <property type="match status" value="1"/>
</dbReference>
<evidence type="ECO:0000256" key="1">
    <source>
        <dbReference type="ARBA" id="ARBA00003121"/>
    </source>
</evidence>
<evidence type="ECO:0000256" key="14">
    <source>
        <dbReference type="PIRSR" id="PIRSR000726-1"/>
    </source>
</evidence>
<dbReference type="PIRSF" id="PIRSF000726">
    <property type="entry name" value="Asp_kin"/>
    <property type="match status" value="1"/>
</dbReference>
<dbReference type="InterPro" id="IPR018042">
    <property type="entry name" value="Aspartate_kinase_CS"/>
</dbReference>
<reference evidence="18 19" key="1">
    <citation type="submission" date="2019-08" db="EMBL/GenBank/DDBJ databases">
        <title>Calorimonas adulescens gen. nov., sp. nov., an anaerobic thermophilic bacterium from Sakhalin hot spring.</title>
        <authorList>
            <person name="Khomyakova M.A."/>
            <person name="Merkel A.Y."/>
            <person name="Novikov A."/>
            <person name="Bonch-Osmolovskaya E.A."/>
            <person name="Slobodkin A.I."/>
        </authorList>
    </citation>
    <scope>NUCLEOTIDE SEQUENCE [LARGE SCALE GENOMIC DNA]</scope>
    <source>
        <strain evidence="18 19">A05MB</strain>
    </source>
</reference>
<dbReference type="PANTHER" id="PTHR21499">
    <property type="entry name" value="ASPARTATE KINASE"/>
    <property type="match status" value="1"/>
</dbReference>
<evidence type="ECO:0000256" key="9">
    <source>
        <dbReference type="ARBA" id="ARBA00022777"/>
    </source>
</evidence>
<dbReference type="EMBL" id="VTPS01000008">
    <property type="protein sequence ID" value="TZE82116.1"/>
    <property type="molecule type" value="Genomic_DNA"/>
</dbReference>
<dbReference type="UniPathway" id="UPA00050">
    <property type="reaction ID" value="UER00461"/>
</dbReference>
<dbReference type="Gene3D" id="3.40.1160.10">
    <property type="entry name" value="Acetylglutamate kinase-like"/>
    <property type="match status" value="1"/>
</dbReference>
<comment type="function">
    <text evidence="1">Catalyzes the phosphorylation of the beta-carboxyl group of aspartic acid with ATP to yield 4-phospho-L-aspartate, which is involved in the branched biosynthetic pathway leading to the biosynthesis of amino acids threonine, isoleucine and methionine.</text>
</comment>
<feature type="domain" description="Aspartate/glutamate/uridylate kinase" evidence="17">
    <location>
        <begin position="5"/>
        <end position="235"/>
    </location>
</feature>
<feature type="binding site" evidence="14">
    <location>
        <position position="79"/>
    </location>
    <ligand>
        <name>substrate</name>
    </ligand>
</feature>
<evidence type="ECO:0000256" key="7">
    <source>
        <dbReference type="ARBA" id="ARBA00022679"/>
    </source>
</evidence>
<organism evidence="18 19">
    <name type="scientific">Calorimonas adulescens</name>
    <dbReference type="NCBI Taxonomy" id="2606906"/>
    <lineage>
        <taxon>Bacteria</taxon>
        <taxon>Bacillati</taxon>
        <taxon>Bacillota</taxon>
        <taxon>Clostridia</taxon>
        <taxon>Thermoanaerobacterales</taxon>
        <taxon>Thermoanaerobacteraceae</taxon>
        <taxon>Calorimonas</taxon>
    </lineage>
</organism>
<evidence type="ECO:0000256" key="4">
    <source>
        <dbReference type="ARBA" id="ARBA00005139"/>
    </source>
</evidence>
<dbReference type="EC" id="2.7.2.4" evidence="15"/>
<evidence type="ECO:0000256" key="16">
    <source>
        <dbReference type="RuleBase" id="RU004249"/>
    </source>
</evidence>
<dbReference type="GO" id="GO:0004072">
    <property type="term" value="F:aspartate kinase activity"/>
    <property type="evidence" value="ECO:0007669"/>
    <property type="project" value="UniProtKB-EC"/>
</dbReference>
<dbReference type="UniPathway" id="UPA00034">
    <property type="reaction ID" value="UER00015"/>
</dbReference>
<comment type="pathway">
    <text evidence="3 16">Amino-acid biosynthesis; L-methionine biosynthesis via de novo pathway; L-homoserine from L-aspartate: step 1/3.</text>
</comment>
<keyword evidence="7 15" id="KW-0808">Transferase</keyword>
<evidence type="ECO:0000256" key="12">
    <source>
        <dbReference type="ARBA" id="ARBA00023154"/>
    </source>
</evidence>
<dbReference type="GO" id="GO:0009090">
    <property type="term" value="P:homoserine biosynthetic process"/>
    <property type="evidence" value="ECO:0007669"/>
    <property type="project" value="TreeGrafter"/>
</dbReference>
<comment type="caution">
    <text evidence="18">The sequence shown here is derived from an EMBL/GenBank/DDBJ whole genome shotgun (WGS) entry which is preliminary data.</text>
</comment>
<proteinExistence type="inferred from homology"/>
<protein>
    <recommendedName>
        <fullName evidence="15">Aspartokinase</fullName>
        <ecNumber evidence="15">2.7.2.4</ecNumber>
    </recommendedName>
</protein>
<sequence length="394" mass="42782">MTNGKILVQKFGGTSVVSRDLCVKRVADAVNSGYMPVVVVSAMGRNGDPYATDTLIRLAEETCDDVPSRDLDLIMSCGEVISSVVMAGCLRRAGFKAIALTGGQAGVLTDDNFGNAGVIMVIPDNLLALLSEGYIPVVTGFIGITSDGETTTLGRGGSDITASLLGEALKAEKVEIYTDVDGIFTADPRIVPEAKVLKTANYLDILRLARRGTKVIHPKSVEIAMRANIPLIVKNIRGDDEGTTITCGSLCKEVVGISHMTSLTRIDLTLSDNRKQLYSEIFNELEERNICLETIDILPFNLIFTVRERDVEKLKDILIEYDIGCNTIENCSRVSMITGVQRGNDNLLTRMVKTLMNKRIEPIQTQDHGDAVTCLVKKEDTEKAVLALHAAFVV</sequence>
<keyword evidence="9 15" id="KW-0418">Kinase</keyword>
<dbReference type="InterPro" id="IPR001341">
    <property type="entry name" value="Asp_kinase"/>
</dbReference>
<keyword evidence="12" id="KW-0457">Lysine biosynthesis</keyword>
<dbReference type="Pfam" id="PF00696">
    <property type="entry name" value="AA_kinase"/>
    <property type="match status" value="1"/>
</dbReference>
<evidence type="ECO:0000256" key="6">
    <source>
        <dbReference type="ARBA" id="ARBA00022605"/>
    </source>
</evidence>
<keyword evidence="11" id="KW-0220">Diaminopimelate biosynthesis</keyword>
<feature type="binding site" evidence="14">
    <location>
        <position position="52"/>
    </location>
    <ligand>
        <name>substrate</name>
    </ligand>
</feature>
<dbReference type="SUPFAM" id="SSF53633">
    <property type="entry name" value="Carbamate kinase-like"/>
    <property type="match status" value="1"/>
</dbReference>
<dbReference type="GO" id="GO:0019877">
    <property type="term" value="P:diaminopimelate biosynthetic process"/>
    <property type="evidence" value="ECO:0007669"/>
    <property type="project" value="UniProtKB-KW"/>
</dbReference>
<evidence type="ECO:0000256" key="15">
    <source>
        <dbReference type="RuleBase" id="RU003448"/>
    </source>
</evidence>
<dbReference type="UniPathway" id="UPA00051">
    <property type="reaction ID" value="UER00462"/>
</dbReference>
<gene>
    <name evidence="18" type="ORF">FWJ32_06390</name>
</gene>
<keyword evidence="19" id="KW-1185">Reference proteome</keyword>
<feature type="binding site" evidence="14">
    <location>
        <position position="189"/>
    </location>
    <ligand>
        <name>ATP</name>
        <dbReference type="ChEBI" id="CHEBI:30616"/>
    </ligand>
</feature>
<evidence type="ECO:0000256" key="3">
    <source>
        <dbReference type="ARBA" id="ARBA00004986"/>
    </source>
</evidence>
<keyword evidence="6 16" id="KW-0028">Amino-acid biosynthesis</keyword>
<dbReference type="Proteomes" id="UP000322976">
    <property type="component" value="Unassembled WGS sequence"/>
</dbReference>
<evidence type="ECO:0000256" key="10">
    <source>
        <dbReference type="ARBA" id="ARBA00022840"/>
    </source>
</evidence>
<evidence type="ECO:0000256" key="13">
    <source>
        <dbReference type="ARBA" id="ARBA00047872"/>
    </source>
</evidence>
<dbReference type="InterPro" id="IPR036393">
    <property type="entry name" value="AceGlu_kinase-like_sf"/>
</dbReference>
<comment type="pathway">
    <text evidence="4 16">Amino-acid biosynthesis; L-threonine biosynthesis; L-threonine from L-aspartate: step 1/5.</text>
</comment>
<dbReference type="InterPro" id="IPR005260">
    <property type="entry name" value="Asp_kin_monofn"/>
</dbReference>
<evidence type="ECO:0000256" key="8">
    <source>
        <dbReference type="ARBA" id="ARBA00022741"/>
    </source>
</evidence>
<name>A0A5D8QE40_9THEO</name>
<dbReference type="GO" id="GO:0009089">
    <property type="term" value="P:lysine biosynthetic process via diaminopimelate"/>
    <property type="evidence" value="ECO:0007669"/>
    <property type="project" value="UniProtKB-UniPathway"/>
</dbReference>
<dbReference type="GO" id="GO:0009088">
    <property type="term" value="P:threonine biosynthetic process"/>
    <property type="evidence" value="ECO:0007669"/>
    <property type="project" value="UniProtKB-UniPathway"/>
</dbReference>
<feature type="binding site" evidence="14">
    <location>
        <begin position="214"/>
        <end position="215"/>
    </location>
    <ligand>
        <name>ATP</name>
        <dbReference type="ChEBI" id="CHEBI:30616"/>
    </ligand>
</feature>
<evidence type="ECO:0000313" key="18">
    <source>
        <dbReference type="EMBL" id="TZE82116.1"/>
    </source>
</evidence>
<evidence type="ECO:0000256" key="2">
    <source>
        <dbReference type="ARBA" id="ARBA00004766"/>
    </source>
</evidence>
<dbReference type="GO" id="GO:0005524">
    <property type="term" value="F:ATP binding"/>
    <property type="evidence" value="ECO:0007669"/>
    <property type="project" value="UniProtKB-KW"/>
</dbReference>
<evidence type="ECO:0000256" key="5">
    <source>
        <dbReference type="ARBA" id="ARBA00010122"/>
    </source>
</evidence>
<evidence type="ECO:0000313" key="19">
    <source>
        <dbReference type="Proteomes" id="UP000322976"/>
    </source>
</evidence>
<dbReference type="AlphaFoldDB" id="A0A5D8QE40"/>
<comment type="catalytic activity">
    <reaction evidence="13 15">
        <text>L-aspartate + ATP = 4-phospho-L-aspartate + ADP</text>
        <dbReference type="Rhea" id="RHEA:23776"/>
        <dbReference type="ChEBI" id="CHEBI:29991"/>
        <dbReference type="ChEBI" id="CHEBI:30616"/>
        <dbReference type="ChEBI" id="CHEBI:57535"/>
        <dbReference type="ChEBI" id="CHEBI:456216"/>
        <dbReference type="EC" id="2.7.2.4"/>
    </reaction>
</comment>
<evidence type="ECO:0000259" key="17">
    <source>
        <dbReference type="Pfam" id="PF00696"/>
    </source>
</evidence>